<accession>A0A061A9W9</accession>
<dbReference type="GO" id="GO:0005886">
    <property type="term" value="C:plasma membrane"/>
    <property type="evidence" value="ECO:0007669"/>
    <property type="project" value="UniProtKB-SubCell"/>
</dbReference>
<dbReference type="PANTHER" id="PTHR11360">
    <property type="entry name" value="MONOCARBOXYLATE TRANSPORTER"/>
    <property type="match status" value="1"/>
</dbReference>
<dbReference type="RefSeq" id="WP_045749190.1">
    <property type="nucleotide sequence ID" value="NZ_FUZK01000001.1"/>
</dbReference>
<comment type="subcellular location">
    <subcellularLocation>
        <location evidence="1">Cell membrane</location>
        <topology evidence="1">Multi-pass membrane protein</topology>
    </subcellularLocation>
</comment>
<dbReference type="PANTHER" id="PTHR11360:SF304">
    <property type="entry name" value="MFS DOMAIN-CONTAINING PROTEIN"/>
    <property type="match status" value="1"/>
</dbReference>
<proteinExistence type="predicted"/>
<dbReference type="InterPro" id="IPR011701">
    <property type="entry name" value="MFS"/>
</dbReference>
<dbReference type="Proteomes" id="UP000032434">
    <property type="component" value="Chromosome 1"/>
</dbReference>
<gene>
    <name evidence="7" type="ORF">Aocu_05950</name>
</gene>
<feature type="transmembrane region" description="Helical" evidence="5">
    <location>
        <begin position="300"/>
        <end position="319"/>
    </location>
</feature>
<evidence type="ECO:0000313" key="7">
    <source>
        <dbReference type="EMBL" id="CDR30668.1"/>
    </source>
</evidence>
<feature type="domain" description="Major facilitator superfamily (MFS) profile" evidence="6">
    <location>
        <begin position="9"/>
        <end position="389"/>
    </location>
</feature>
<feature type="transmembrane region" description="Helical" evidence="5">
    <location>
        <begin position="363"/>
        <end position="386"/>
    </location>
</feature>
<evidence type="ECO:0000256" key="1">
    <source>
        <dbReference type="ARBA" id="ARBA00004651"/>
    </source>
</evidence>
<feature type="transmembrane region" description="Helical" evidence="5">
    <location>
        <begin position="12"/>
        <end position="36"/>
    </location>
</feature>
<feature type="transmembrane region" description="Helical" evidence="5">
    <location>
        <begin position="133"/>
        <end position="154"/>
    </location>
</feature>
<dbReference type="InParanoid" id="A0A061A9W9"/>
<dbReference type="Pfam" id="PF07690">
    <property type="entry name" value="MFS_1"/>
    <property type="match status" value="1"/>
</dbReference>
<evidence type="ECO:0000256" key="2">
    <source>
        <dbReference type="ARBA" id="ARBA00022692"/>
    </source>
</evidence>
<keyword evidence="8" id="KW-1185">Reference proteome</keyword>
<dbReference type="InterPro" id="IPR036259">
    <property type="entry name" value="MFS_trans_sf"/>
</dbReference>
<keyword evidence="4 5" id="KW-0472">Membrane</keyword>
<feature type="transmembrane region" description="Helical" evidence="5">
    <location>
        <begin position="238"/>
        <end position="259"/>
    </location>
</feature>
<feature type="transmembrane region" description="Helical" evidence="5">
    <location>
        <begin position="48"/>
        <end position="66"/>
    </location>
</feature>
<feature type="transmembrane region" description="Helical" evidence="5">
    <location>
        <begin position="210"/>
        <end position="232"/>
    </location>
</feature>
<organism evidence="7 8">
    <name type="scientific">Acholeplasma oculi</name>
    <dbReference type="NCBI Taxonomy" id="35623"/>
    <lineage>
        <taxon>Bacteria</taxon>
        <taxon>Bacillati</taxon>
        <taxon>Mycoplasmatota</taxon>
        <taxon>Mollicutes</taxon>
        <taxon>Acholeplasmatales</taxon>
        <taxon>Acholeplasmataceae</taxon>
        <taxon>Acholeplasma</taxon>
    </lineage>
</organism>
<dbReference type="KEGG" id="aoc:Aocu_05950"/>
<evidence type="ECO:0000256" key="4">
    <source>
        <dbReference type="ARBA" id="ARBA00023136"/>
    </source>
</evidence>
<dbReference type="InterPro" id="IPR050327">
    <property type="entry name" value="Proton-linked_MCT"/>
</dbReference>
<dbReference type="HOGENOM" id="CLU_001265_59_7_14"/>
<keyword evidence="3 5" id="KW-1133">Transmembrane helix</keyword>
<feature type="transmembrane region" description="Helical" evidence="5">
    <location>
        <begin position="340"/>
        <end position="357"/>
    </location>
</feature>
<feature type="transmembrane region" description="Helical" evidence="5">
    <location>
        <begin position="73"/>
        <end position="92"/>
    </location>
</feature>
<dbReference type="Gene3D" id="1.20.1250.20">
    <property type="entry name" value="MFS general substrate transporter like domains"/>
    <property type="match status" value="2"/>
</dbReference>
<dbReference type="STRING" id="35623.Aocu_05950"/>
<dbReference type="PATRIC" id="fig|35623.3.peg.595"/>
<dbReference type="AlphaFoldDB" id="A0A061A9W9"/>
<sequence>MQTLQPKQRLMILISGIFVELIIGTVYAYSVIRVFLENELQLTHTESSIPYLTSLAVFALMVMVTGRYMTKRNFLLFLITGILLIGLGYIISAFATHYLIFTLSYGLMIGSGVGILYSIPIQIIQTVYDKNQGLAVGLTVGGFGLSTVITAPLLQMLFSTQGFSNTLIIFGISSLIILSLLMYFLLNNIHVKLLYKRQKEVVYHANKKMFSLFFVIFMIGIMFGLSMIGLTGYIGIEYFGLSISEISLFMILFALCNGLSRPLFGFIYDKLGLKFSIIFLSMITILISALYVLFNLNTTLMFVVTISLSWATVGGWLSLMPIITKDVFGKNSFNRTYGNMYLSYGFAAVLGNLYTSAMIDANIALNVIFIPVMILSLLVIATMLIARIKIVKTL</sequence>
<evidence type="ECO:0000256" key="5">
    <source>
        <dbReference type="SAM" id="Phobius"/>
    </source>
</evidence>
<dbReference type="OrthoDB" id="9793415at2"/>
<reference evidence="8" key="1">
    <citation type="submission" date="2014-05" db="EMBL/GenBank/DDBJ databases">
        <authorList>
            <person name="Kube M."/>
        </authorList>
    </citation>
    <scope>NUCLEOTIDE SEQUENCE [LARGE SCALE GENOMIC DNA]</scope>
</reference>
<evidence type="ECO:0000256" key="3">
    <source>
        <dbReference type="ARBA" id="ARBA00022989"/>
    </source>
</evidence>
<dbReference type="EMBL" id="LK028559">
    <property type="protein sequence ID" value="CDR30668.1"/>
    <property type="molecule type" value="Genomic_DNA"/>
</dbReference>
<dbReference type="SUPFAM" id="SSF103473">
    <property type="entry name" value="MFS general substrate transporter"/>
    <property type="match status" value="1"/>
</dbReference>
<evidence type="ECO:0000259" key="6">
    <source>
        <dbReference type="PROSITE" id="PS50850"/>
    </source>
</evidence>
<feature type="transmembrane region" description="Helical" evidence="5">
    <location>
        <begin position="166"/>
        <end position="189"/>
    </location>
</feature>
<keyword evidence="2 5" id="KW-0812">Transmembrane</keyword>
<dbReference type="GO" id="GO:0022857">
    <property type="term" value="F:transmembrane transporter activity"/>
    <property type="evidence" value="ECO:0007669"/>
    <property type="project" value="InterPro"/>
</dbReference>
<name>A0A061A9W9_9MOLU</name>
<dbReference type="InterPro" id="IPR020846">
    <property type="entry name" value="MFS_dom"/>
</dbReference>
<feature type="transmembrane region" description="Helical" evidence="5">
    <location>
        <begin position="271"/>
        <end position="294"/>
    </location>
</feature>
<feature type="transmembrane region" description="Helical" evidence="5">
    <location>
        <begin position="98"/>
        <end position="121"/>
    </location>
</feature>
<dbReference type="PROSITE" id="PS50850">
    <property type="entry name" value="MFS"/>
    <property type="match status" value="1"/>
</dbReference>
<dbReference type="FunCoup" id="A0A061A9W9">
    <property type="interactions" value="88"/>
</dbReference>
<protein>
    <submittedName>
        <fullName evidence="7">Major facilitator superfamily transporter</fullName>
    </submittedName>
</protein>
<evidence type="ECO:0000313" key="8">
    <source>
        <dbReference type="Proteomes" id="UP000032434"/>
    </source>
</evidence>